<evidence type="ECO:0000313" key="2">
    <source>
        <dbReference type="Proteomes" id="UP001055125"/>
    </source>
</evidence>
<proteinExistence type="predicted"/>
<gene>
    <name evidence="1" type="ORF">OCOJLMKI_0101</name>
</gene>
<reference evidence="1" key="1">
    <citation type="journal article" date="2021" name="Front. Microbiol.">
        <title>Comprehensive Comparative Genomics and Phenotyping of Methylobacterium Species.</title>
        <authorList>
            <person name="Alessa O."/>
            <person name="Ogura Y."/>
            <person name="Fujitani Y."/>
            <person name="Takami H."/>
            <person name="Hayashi T."/>
            <person name="Sahin N."/>
            <person name="Tani A."/>
        </authorList>
    </citation>
    <scope>NUCLEOTIDE SEQUENCE</scope>
    <source>
        <strain evidence="1">DSM 19015</strain>
    </source>
</reference>
<reference evidence="1" key="2">
    <citation type="submission" date="2021-08" db="EMBL/GenBank/DDBJ databases">
        <authorList>
            <person name="Tani A."/>
            <person name="Ola A."/>
            <person name="Ogura Y."/>
            <person name="Katsura K."/>
            <person name="Hayashi T."/>
        </authorList>
    </citation>
    <scope>NUCLEOTIDE SEQUENCE</scope>
    <source>
        <strain evidence="1">DSM 19015</strain>
    </source>
</reference>
<accession>A0ABQ4RQ81</accession>
<name>A0ABQ4RQ81_9HYPH</name>
<sequence length="182" mass="19060">MAGFFVPSSERREQALFEGRYFVFTTGEQTLGSSQFLNVVMSNPANSGKRHIITKRRFDNSVVSGNAPLSYGGIALPVLYATGTTGLVTSNGSNLTRDGVNPRPASLLTLQALVSATRLNNAAGNANPTGAGRLATGGMPTKLEESFILMPGTTFGQFIQAPAGLGASVNAGLTFYVIEEPL</sequence>
<protein>
    <submittedName>
        <fullName evidence="1">Uncharacterized protein</fullName>
    </submittedName>
</protein>
<dbReference type="EMBL" id="BPQP01000001">
    <property type="protein sequence ID" value="GJD92918.1"/>
    <property type="molecule type" value="Genomic_DNA"/>
</dbReference>
<evidence type="ECO:0000313" key="1">
    <source>
        <dbReference type="EMBL" id="GJD92918.1"/>
    </source>
</evidence>
<dbReference type="RefSeq" id="WP_238242021.1">
    <property type="nucleotide sequence ID" value="NZ_BPQP01000001.1"/>
</dbReference>
<keyword evidence="2" id="KW-1185">Reference proteome</keyword>
<comment type="caution">
    <text evidence="1">The sequence shown here is derived from an EMBL/GenBank/DDBJ whole genome shotgun (WGS) entry which is preliminary data.</text>
</comment>
<dbReference type="Proteomes" id="UP001055125">
    <property type="component" value="Unassembled WGS sequence"/>
</dbReference>
<organism evidence="1 2">
    <name type="scientific">Methylobacterium iners</name>
    <dbReference type="NCBI Taxonomy" id="418707"/>
    <lineage>
        <taxon>Bacteria</taxon>
        <taxon>Pseudomonadati</taxon>
        <taxon>Pseudomonadota</taxon>
        <taxon>Alphaproteobacteria</taxon>
        <taxon>Hyphomicrobiales</taxon>
        <taxon>Methylobacteriaceae</taxon>
        <taxon>Methylobacterium</taxon>
    </lineage>
</organism>